<evidence type="ECO:0000313" key="8">
    <source>
        <dbReference type="EMBL" id="QNH53533.1"/>
    </source>
</evidence>
<evidence type="ECO:0000256" key="6">
    <source>
        <dbReference type="RuleBase" id="RU362079"/>
    </source>
</evidence>
<dbReference type="EC" id="4.1.2.25" evidence="6"/>
<sequence>MDKIFLRGMTFAAAHGVLPHEHGVRQRFIVDAELLLDLHGAGVHDNLAETVNYAEVYEIVRKTIEGETKKLIESLAEDIAGRVLAAFSTIQSIRITVHKPAAPIPGIFSDVGVSITREREEP</sequence>
<dbReference type="NCBIfam" id="TIGR00526">
    <property type="entry name" value="folB_dom"/>
    <property type="match status" value="1"/>
</dbReference>
<comment type="catalytic activity">
    <reaction evidence="1 6">
        <text>7,8-dihydroneopterin = 6-hydroxymethyl-7,8-dihydropterin + glycolaldehyde</text>
        <dbReference type="Rhea" id="RHEA:10540"/>
        <dbReference type="ChEBI" id="CHEBI:17001"/>
        <dbReference type="ChEBI" id="CHEBI:17071"/>
        <dbReference type="ChEBI" id="CHEBI:44841"/>
        <dbReference type="EC" id="4.1.2.25"/>
    </reaction>
</comment>
<comment type="similarity">
    <text evidence="3 6">Belongs to the DHNA family.</text>
</comment>
<evidence type="ECO:0000256" key="3">
    <source>
        <dbReference type="ARBA" id="ARBA00005708"/>
    </source>
</evidence>
<evidence type="ECO:0000256" key="2">
    <source>
        <dbReference type="ARBA" id="ARBA00005013"/>
    </source>
</evidence>
<dbReference type="InterPro" id="IPR006157">
    <property type="entry name" value="FolB_dom"/>
</dbReference>
<dbReference type="GO" id="GO:0005737">
    <property type="term" value="C:cytoplasm"/>
    <property type="evidence" value="ECO:0007669"/>
    <property type="project" value="TreeGrafter"/>
</dbReference>
<dbReference type="SMART" id="SM00905">
    <property type="entry name" value="FolB"/>
    <property type="match status" value="1"/>
</dbReference>
<dbReference type="InterPro" id="IPR006156">
    <property type="entry name" value="Dihydroneopterin_aldolase"/>
</dbReference>
<dbReference type="PANTHER" id="PTHR42844">
    <property type="entry name" value="DIHYDRONEOPTERIN ALDOLASE 1-RELATED"/>
    <property type="match status" value="1"/>
</dbReference>
<dbReference type="GO" id="GO:0046656">
    <property type="term" value="P:folic acid biosynthetic process"/>
    <property type="evidence" value="ECO:0007669"/>
    <property type="project" value="UniProtKB-UniRule"/>
</dbReference>
<dbReference type="GO" id="GO:0004150">
    <property type="term" value="F:dihydroneopterin aldolase activity"/>
    <property type="evidence" value="ECO:0007669"/>
    <property type="project" value="UniProtKB-UniRule"/>
</dbReference>
<dbReference type="SUPFAM" id="SSF55620">
    <property type="entry name" value="Tetrahydrobiopterin biosynthesis enzymes-like"/>
    <property type="match status" value="1"/>
</dbReference>
<dbReference type="EMBL" id="CP060204">
    <property type="protein sequence ID" value="QNH53533.1"/>
    <property type="molecule type" value="Genomic_DNA"/>
</dbReference>
<evidence type="ECO:0000256" key="5">
    <source>
        <dbReference type="ARBA" id="ARBA00023239"/>
    </source>
</evidence>
<name>A0A7G7VHE0_9FIRM</name>
<dbReference type="CDD" id="cd00534">
    <property type="entry name" value="DHNA_DHNTPE"/>
    <property type="match status" value="1"/>
</dbReference>
<dbReference type="UniPathway" id="UPA00077">
    <property type="reaction ID" value="UER00154"/>
</dbReference>
<protein>
    <recommendedName>
        <fullName evidence="6">7,8-dihydroneopterin aldolase</fullName>
        <ecNumber evidence="6">4.1.2.25</ecNumber>
    </recommendedName>
</protein>
<comment type="pathway">
    <text evidence="2 6">Cofactor biosynthesis; tetrahydrofolate biosynthesis; 2-amino-4-hydroxy-6-hydroxymethyl-7,8-dihydropteridine diphosphate from 7,8-dihydroneopterin triphosphate: step 3/4.</text>
</comment>
<dbReference type="NCBIfam" id="TIGR00525">
    <property type="entry name" value="folB"/>
    <property type="match status" value="1"/>
</dbReference>
<keyword evidence="5 6" id="KW-0456">Lyase</keyword>
<evidence type="ECO:0000256" key="1">
    <source>
        <dbReference type="ARBA" id="ARBA00001353"/>
    </source>
</evidence>
<accession>A0A7G7VHE0</accession>
<comment type="function">
    <text evidence="6">Catalyzes the conversion of 7,8-dihydroneopterin to 6-hydroxymethyl-7,8-dihydropterin.</text>
</comment>
<dbReference type="GO" id="GO:0046654">
    <property type="term" value="P:tetrahydrofolate biosynthetic process"/>
    <property type="evidence" value="ECO:0007669"/>
    <property type="project" value="UniProtKB-UniRule"/>
</dbReference>
<organism evidence="8 9">
    <name type="scientific">Selenomonas timonae</name>
    <dbReference type="NCBI Taxonomy" id="2754044"/>
    <lineage>
        <taxon>Bacteria</taxon>
        <taxon>Bacillati</taxon>
        <taxon>Bacillota</taxon>
        <taxon>Negativicutes</taxon>
        <taxon>Selenomonadales</taxon>
        <taxon>Selenomonadaceae</taxon>
        <taxon>Selenomonas</taxon>
    </lineage>
</organism>
<keyword evidence="9" id="KW-1185">Reference proteome</keyword>
<dbReference type="Gene3D" id="3.30.1130.10">
    <property type="match status" value="1"/>
</dbReference>
<dbReference type="Pfam" id="PF02152">
    <property type="entry name" value="FolB"/>
    <property type="match status" value="1"/>
</dbReference>
<proteinExistence type="inferred from homology"/>
<evidence type="ECO:0000259" key="7">
    <source>
        <dbReference type="SMART" id="SM00905"/>
    </source>
</evidence>
<dbReference type="AlphaFoldDB" id="A0A7G7VHE0"/>
<dbReference type="PANTHER" id="PTHR42844:SF1">
    <property type="entry name" value="DIHYDRONEOPTERIN ALDOLASE 1-RELATED"/>
    <property type="match status" value="1"/>
</dbReference>
<reference evidence="8 9" key="1">
    <citation type="submission" date="2020-07" db="EMBL/GenBank/DDBJ databases">
        <title>Complete genome and description of Selenomonas timonensis sp. nov., a new bacterium isolated from a gingivitis subject.</title>
        <authorList>
            <person name="Antezack A."/>
        </authorList>
    </citation>
    <scope>NUCLEOTIDE SEQUENCE [LARGE SCALE GENOMIC DNA]</scope>
    <source>
        <strain evidence="8 9">Marseille-Q3039</strain>
    </source>
</reference>
<feature type="domain" description="Dihydroneopterin aldolase/epimerase" evidence="7">
    <location>
        <begin position="4"/>
        <end position="117"/>
    </location>
</feature>
<dbReference type="Proteomes" id="UP000515480">
    <property type="component" value="Chromosome"/>
</dbReference>
<dbReference type="FunFam" id="3.30.1130.10:FF:000003">
    <property type="entry name" value="7,8-dihydroneopterin aldolase"/>
    <property type="match status" value="1"/>
</dbReference>
<dbReference type="InterPro" id="IPR043133">
    <property type="entry name" value="GTP-CH-I_C/QueF"/>
</dbReference>
<dbReference type="KEGG" id="stim:H1B31_06375"/>
<keyword evidence="4 6" id="KW-0289">Folate biosynthesis</keyword>
<dbReference type="RefSeq" id="WP_009656012.1">
    <property type="nucleotide sequence ID" value="NZ_CP060204.1"/>
</dbReference>
<evidence type="ECO:0000313" key="9">
    <source>
        <dbReference type="Proteomes" id="UP000515480"/>
    </source>
</evidence>
<gene>
    <name evidence="8" type="primary">folB</name>
    <name evidence="8" type="ORF">H1B31_06375</name>
</gene>
<evidence type="ECO:0000256" key="4">
    <source>
        <dbReference type="ARBA" id="ARBA00022909"/>
    </source>
</evidence>